<feature type="compositionally biased region" description="Basic and acidic residues" evidence="1">
    <location>
        <begin position="1"/>
        <end position="21"/>
    </location>
</feature>
<dbReference type="AlphaFoldDB" id="A0ABD2CLR0"/>
<name>A0ABD2CLR0_VESMC</name>
<organism evidence="2 3">
    <name type="scientific">Vespula maculifrons</name>
    <name type="common">Eastern yellow jacket</name>
    <name type="synonym">Wasp</name>
    <dbReference type="NCBI Taxonomy" id="7453"/>
    <lineage>
        <taxon>Eukaryota</taxon>
        <taxon>Metazoa</taxon>
        <taxon>Ecdysozoa</taxon>
        <taxon>Arthropoda</taxon>
        <taxon>Hexapoda</taxon>
        <taxon>Insecta</taxon>
        <taxon>Pterygota</taxon>
        <taxon>Neoptera</taxon>
        <taxon>Endopterygota</taxon>
        <taxon>Hymenoptera</taxon>
        <taxon>Apocrita</taxon>
        <taxon>Aculeata</taxon>
        <taxon>Vespoidea</taxon>
        <taxon>Vespidae</taxon>
        <taxon>Vespinae</taxon>
        <taxon>Vespula</taxon>
    </lineage>
</organism>
<dbReference type="EMBL" id="JAYRBN010000038">
    <property type="protein sequence ID" value="KAL2746034.1"/>
    <property type="molecule type" value="Genomic_DNA"/>
</dbReference>
<dbReference type="Proteomes" id="UP001607303">
    <property type="component" value="Unassembled WGS sequence"/>
</dbReference>
<reference evidence="2 3" key="1">
    <citation type="journal article" date="2024" name="Ann. Entomol. Soc. Am.">
        <title>Genomic analyses of the southern and eastern yellowjacket wasps (Hymenoptera: Vespidae) reveal evolutionary signatures of social life.</title>
        <authorList>
            <person name="Catto M.A."/>
            <person name="Caine P.B."/>
            <person name="Orr S.E."/>
            <person name="Hunt B.G."/>
            <person name="Goodisman M.A.D."/>
        </authorList>
    </citation>
    <scope>NUCLEOTIDE SEQUENCE [LARGE SCALE GENOMIC DNA]</scope>
    <source>
        <strain evidence="2">232</strain>
        <tissue evidence="2">Head and thorax</tissue>
    </source>
</reference>
<proteinExistence type="predicted"/>
<gene>
    <name evidence="2" type="ORF">V1477_005691</name>
</gene>
<evidence type="ECO:0000313" key="2">
    <source>
        <dbReference type="EMBL" id="KAL2746034.1"/>
    </source>
</evidence>
<accession>A0ABD2CLR0</accession>
<keyword evidence="3" id="KW-1185">Reference proteome</keyword>
<sequence length="30" mass="3545">MLEQDAHSARINEDLNYEAKKKLPQTMIQE</sequence>
<feature type="non-terminal residue" evidence="2">
    <location>
        <position position="30"/>
    </location>
</feature>
<evidence type="ECO:0000256" key="1">
    <source>
        <dbReference type="SAM" id="MobiDB-lite"/>
    </source>
</evidence>
<comment type="caution">
    <text evidence="2">The sequence shown here is derived from an EMBL/GenBank/DDBJ whole genome shotgun (WGS) entry which is preliminary data.</text>
</comment>
<feature type="region of interest" description="Disordered" evidence="1">
    <location>
        <begin position="1"/>
        <end position="30"/>
    </location>
</feature>
<protein>
    <submittedName>
        <fullName evidence="2">Uncharacterized protein</fullName>
    </submittedName>
</protein>
<evidence type="ECO:0000313" key="3">
    <source>
        <dbReference type="Proteomes" id="UP001607303"/>
    </source>
</evidence>